<dbReference type="Pfam" id="PF24494">
    <property type="entry name" value="DUF7587"/>
    <property type="match status" value="1"/>
</dbReference>
<reference evidence="2" key="1">
    <citation type="journal article" date="2020" name="Stud. Mycol.">
        <title>101 Dothideomycetes genomes: a test case for predicting lifestyles and emergence of pathogens.</title>
        <authorList>
            <person name="Haridas S."/>
            <person name="Albert R."/>
            <person name="Binder M."/>
            <person name="Bloem J."/>
            <person name="Labutti K."/>
            <person name="Salamov A."/>
            <person name="Andreopoulos B."/>
            <person name="Baker S."/>
            <person name="Barry K."/>
            <person name="Bills G."/>
            <person name="Bluhm B."/>
            <person name="Cannon C."/>
            <person name="Castanera R."/>
            <person name="Culley D."/>
            <person name="Daum C."/>
            <person name="Ezra D."/>
            <person name="Gonzalez J."/>
            <person name="Henrissat B."/>
            <person name="Kuo A."/>
            <person name="Liang C."/>
            <person name="Lipzen A."/>
            <person name="Lutzoni F."/>
            <person name="Magnuson J."/>
            <person name="Mondo S."/>
            <person name="Nolan M."/>
            <person name="Ohm R."/>
            <person name="Pangilinan J."/>
            <person name="Park H.-J."/>
            <person name="Ramirez L."/>
            <person name="Alfaro M."/>
            <person name="Sun H."/>
            <person name="Tritt A."/>
            <person name="Yoshinaga Y."/>
            <person name="Zwiers L.-H."/>
            <person name="Turgeon B."/>
            <person name="Goodwin S."/>
            <person name="Spatafora J."/>
            <person name="Crous P."/>
            <person name="Grigoriev I."/>
        </authorList>
    </citation>
    <scope>NUCLEOTIDE SEQUENCE</scope>
    <source>
        <strain evidence="2">CBS 113818</strain>
    </source>
</reference>
<evidence type="ECO:0000313" key="3">
    <source>
        <dbReference type="Proteomes" id="UP000799424"/>
    </source>
</evidence>
<keyword evidence="3" id="KW-1185">Reference proteome</keyword>
<evidence type="ECO:0000259" key="1">
    <source>
        <dbReference type="Pfam" id="PF24494"/>
    </source>
</evidence>
<name>A0A6A6ZQD2_9PLEO</name>
<evidence type="ECO:0000313" key="2">
    <source>
        <dbReference type="EMBL" id="KAF2822829.1"/>
    </source>
</evidence>
<feature type="domain" description="DUF7587" evidence="1">
    <location>
        <begin position="31"/>
        <end position="153"/>
    </location>
</feature>
<protein>
    <recommendedName>
        <fullName evidence="1">DUF7587 domain-containing protein</fullName>
    </recommendedName>
</protein>
<sequence>MANKMTLNPAATEPITGERKEYFEKLRNNHVPRYLFRAWTSDSGGGPNANINNSIAIVPHAFMPESGNNVSSSFYNTLESELCRMASMHYGGGHSLSAFSSWAVSLALVLCYAKELSLKRERTHVAVMDTHELGPDVLVWHVPHLINAGNHECLAFGRIRGRAYQAVSFETWVTTVC</sequence>
<dbReference type="AlphaFoldDB" id="A0A6A6ZQD2"/>
<dbReference type="Proteomes" id="UP000799424">
    <property type="component" value="Unassembled WGS sequence"/>
</dbReference>
<proteinExistence type="predicted"/>
<dbReference type="EMBL" id="MU006233">
    <property type="protein sequence ID" value="KAF2822829.1"/>
    <property type="molecule type" value="Genomic_DNA"/>
</dbReference>
<dbReference type="InterPro" id="IPR056009">
    <property type="entry name" value="DUF7587"/>
</dbReference>
<dbReference type="OrthoDB" id="5295996at2759"/>
<organism evidence="2 3">
    <name type="scientific">Ophiobolus disseminans</name>
    <dbReference type="NCBI Taxonomy" id="1469910"/>
    <lineage>
        <taxon>Eukaryota</taxon>
        <taxon>Fungi</taxon>
        <taxon>Dikarya</taxon>
        <taxon>Ascomycota</taxon>
        <taxon>Pezizomycotina</taxon>
        <taxon>Dothideomycetes</taxon>
        <taxon>Pleosporomycetidae</taxon>
        <taxon>Pleosporales</taxon>
        <taxon>Pleosporineae</taxon>
        <taxon>Phaeosphaeriaceae</taxon>
        <taxon>Ophiobolus</taxon>
    </lineage>
</organism>
<accession>A0A6A6ZQD2</accession>
<gene>
    <name evidence="2" type="ORF">CC86DRAFT_469465</name>
</gene>